<sequence length="22" mass="2480">MKEALLEIMEALAQVKNANSLY</sequence>
<dbReference type="AlphaFoldDB" id="A0A0A9AL40"/>
<reference evidence="1" key="1">
    <citation type="submission" date="2014-09" db="EMBL/GenBank/DDBJ databases">
        <authorList>
            <person name="Magalhaes I.L.F."/>
            <person name="Oliveira U."/>
            <person name="Santos F.R."/>
            <person name="Vidigal T.H.D.A."/>
            <person name="Brescovit A.D."/>
            <person name="Santos A.J."/>
        </authorList>
    </citation>
    <scope>NUCLEOTIDE SEQUENCE</scope>
    <source>
        <tissue evidence="1">Shoot tissue taken approximately 20 cm above the soil surface</tissue>
    </source>
</reference>
<dbReference type="EMBL" id="GBRH01245471">
    <property type="protein sequence ID" value="JAD52424.1"/>
    <property type="molecule type" value="Transcribed_RNA"/>
</dbReference>
<name>A0A0A9AL40_ARUDO</name>
<proteinExistence type="predicted"/>
<evidence type="ECO:0000313" key="1">
    <source>
        <dbReference type="EMBL" id="JAD52424.1"/>
    </source>
</evidence>
<protein>
    <submittedName>
        <fullName evidence="1">Uncharacterized protein</fullName>
    </submittedName>
</protein>
<reference evidence="1" key="2">
    <citation type="journal article" date="2015" name="Data Brief">
        <title>Shoot transcriptome of the giant reed, Arundo donax.</title>
        <authorList>
            <person name="Barrero R.A."/>
            <person name="Guerrero F.D."/>
            <person name="Moolhuijzen P."/>
            <person name="Goolsby J.A."/>
            <person name="Tidwell J."/>
            <person name="Bellgard S.E."/>
            <person name="Bellgard M.I."/>
        </authorList>
    </citation>
    <scope>NUCLEOTIDE SEQUENCE</scope>
    <source>
        <tissue evidence="1">Shoot tissue taken approximately 20 cm above the soil surface</tissue>
    </source>
</reference>
<accession>A0A0A9AL40</accession>
<organism evidence="1">
    <name type="scientific">Arundo donax</name>
    <name type="common">Giant reed</name>
    <name type="synonym">Donax arundinaceus</name>
    <dbReference type="NCBI Taxonomy" id="35708"/>
    <lineage>
        <taxon>Eukaryota</taxon>
        <taxon>Viridiplantae</taxon>
        <taxon>Streptophyta</taxon>
        <taxon>Embryophyta</taxon>
        <taxon>Tracheophyta</taxon>
        <taxon>Spermatophyta</taxon>
        <taxon>Magnoliopsida</taxon>
        <taxon>Liliopsida</taxon>
        <taxon>Poales</taxon>
        <taxon>Poaceae</taxon>
        <taxon>PACMAD clade</taxon>
        <taxon>Arundinoideae</taxon>
        <taxon>Arundineae</taxon>
        <taxon>Arundo</taxon>
    </lineage>
</organism>